<evidence type="ECO:0000313" key="3">
    <source>
        <dbReference type="Proteomes" id="UP001208938"/>
    </source>
</evidence>
<organism evidence="2 3">
    <name type="scientific">Pararhodobacter zhoushanensis</name>
    <dbReference type="NCBI Taxonomy" id="2479545"/>
    <lineage>
        <taxon>Bacteria</taxon>
        <taxon>Pseudomonadati</taxon>
        <taxon>Pseudomonadota</taxon>
        <taxon>Alphaproteobacteria</taxon>
        <taxon>Rhodobacterales</taxon>
        <taxon>Paracoccaceae</taxon>
        <taxon>Pararhodobacter</taxon>
    </lineage>
</organism>
<dbReference type="EMBL" id="JAPDFL010000001">
    <property type="protein sequence ID" value="MCW1931163.1"/>
    <property type="molecule type" value="Genomic_DNA"/>
</dbReference>
<proteinExistence type="predicted"/>
<dbReference type="RefSeq" id="WP_264504310.1">
    <property type="nucleotide sequence ID" value="NZ_JAPDFL010000001.1"/>
</dbReference>
<name>A0ABT3GUE9_9RHOB</name>
<dbReference type="Pfam" id="PF01370">
    <property type="entry name" value="Epimerase"/>
    <property type="match status" value="1"/>
</dbReference>
<dbReference type="InterPro" id="IPR036291">
    <property type="entry name" value="NAD(P)-bd_dom_sf"/>
</dbReference>
<dbReference type="CDD" id="cd05271">
    <property type="entry name" value="NDUFA9_like_SDR_a"/>
    <property type="match status" value="1"/>
</dbReference>
<dbReference type="PANTHER" id="PTHR12126:SF11">
    <property type="entry name" value="NADH DEHYDROGENASE [UBIQUINONE] 1 ALPHA SUBCOMPLEX SUBUNIT 9, MITOCHONDRIAL"/>
    <property type="match status" value="1"/>
</dbReference>
<gene>
    <name evidence="2" type="ORF">OKW52_02475</name>
</gene>
<dbReference type="SUPFAM" id="SSF51735">
    <property type="entry name" value="NAD(P)-binding Rossmann-fold domains"/>
    <property type="match status" value="1"/>
</dbReference>
<dbReference type="InterPro" id="IPR051207">
    <property type="entry name" value="ComplexI_NDUFA9_subunit"/>
</dbReference>
<evidence type="ECO:0000259" key="1">
    <source>
        <dbReference type="Pfam" id="PF01370"/>
    </source>
</evidence>
<comment type="caution">
    <text evidence="2">The sequence shown here is derived from an EMBL/GenBank/DDBJ whole genome shotgun (WGS) entry which is preliminary data.</text>
</comment>
<sequence length="329" mass="35116">MTKLVTILGGSGFVGRYIARRMAQAGWRVRVATRRPNERLYVRTYGTVGQVEPILCNIRDEASVRAVMAGADAVVNCAGLLTQSKKNSFKAVQADGAGMVARVAAESGVSALVHLSAIGANAQSDSEYARTKAQGEAAVLEAFPNAVILRPSIIFGPEDAFFNRFAAMTRFSPILPIAGGASKFQPVYVDDVAQAAAKAAMGQAAPGVYELGGPDVATFRALMTTMLTEIRRNRVILNMPRWMAGLTARGLGLAQFLTAGLFTNTVLTVDQLRNLSHDNVVAEGAKGLADLGIDPAPMDLILPTYLWRFRPAGQYELIKESAKGLRSQG</sequence>
<feature type="domain" description="NAD-dependent epimerase/dehydratase" evidence="1">
    <location>
        <begin position="5"/>
        <end position="212"/>
    </location>
</feature>
<evidence type="ECO:0000313" key="2">
    <source>
        <dbReference type="EMBL" id="MCW1931163.1"/>
    </source>
</evidence>
<dbReference type="InterPro" id="IPR001509">
    <property type="entry name" value="Epimerase_deHydtase"/>
</dbReference>
<reference evidence="2 3" key="1">
    <citation type="submission" date="2022-10" db="EMBL/GenBank/DDBJ databases">
        <title>Pararhodobacter sp. nov., isolated from marine algae.</title>
        <authorList>
            <person name="Choi B.J."/>
            <person name="Kim J.M."/>
            <person name="Lee J.K."/>
            <person name="Choi D.G."/>
            <person name="Jeon C.O."/>
        </authorList>
    </citation>
    <scope>NUCLEOTIDE SEQUENCE [LARGE SCALE GENOMIC DNA]</scope>
    <source>
        <strain evidence="2 3">ZQ420</strain>
    </source>
</reference>
<dbReference type="Gene3D" id="3.40.50.720">
    <property type="entry name" value="NAD(P)-binding Rossmann-like Domain"/>
    <property type="match status" value="1"/>
</dbReference>
<accession>A0ABT3GUE9</accession>
<dbReference type="Proteomes" id="UP001208938">
    <property type="component" value="Unassembled WGS sequence"/>
</dbReference>
<protein>
    <submittedName>
        <fullName evidence="2">Complex I NDUFA9 subunit family protein</fullName>
    </submittedName>
</protein>
<dbReference type="PANTHER" id="PTHR12126">
    <property type="entry name" value="NADH-UBIQUINONE OXIDOREDUCTASE 39 KDA SUBUNIT-RELATED"/>
    <property type="match status" value="1"/>
</dbReference>
<keyword evidence="3" id="KW-1185">Reference proteome</keyword>